<comment type="caution">
    <text evidence="1">The sequence shown here is derived from an EMBL/GenBank/DDBJ whole genome shotgun (WGS) entry which is preliminary data.</text>
</comment>
<dbReference type="VEuPathDB" id="VectorBase:SSCA009675"/>
<organism evidence="1 2">
    <name type="scientific">Sarcoptes scabiei</name>
    <name type="common">Itch mite</name>
    <name type="synonym">Acarus scabiei</name>
    <dbReference type="NCBI Taxonomy" id="52283"/>
    <lineage>
        <taxon>Eukaryota</taxon>
        <taxon>Metazoa</taxon>
        <taxon>Ecdysozoa</taxon>
        <taxon>Arthropoda</taxon>
        <taxon>Chelicerata</taxon>
        <taxon>Arachnida</taxon>
        <taxon>Acari</taxon>
        <taxon>Acariformes</taxon>
        <taxon>Sarcoptiformes</taxon>
        <taxon>Astigmata</taxon>
        <taxon>Psoroptidia</taxon>
        <taxon>Sarcoptoidea</taxon>
        <taxon>Sarcoptidae</taxon>
        <taxon>Sarcoptinae</taxon>
        <taxon>Sarcoptes</taxon>
    </lineage>
</organism>
<dbReference type="AlphaFoldDB" id="A0A132A9S5"/>
<proteinExistence type="predicted"/>
<name>A0A132A9S5_SARSC</name>
<sequence length="143" mass="16387">MVSVAYVKPKLIITELLGFFPALNELETSLKTAYEENNKIWINLFKEVRNFEIEWSQAQRSLESPTSTPKNIPMMTNELPLIECDINGGNGDVEGPEKSNRQASISTVNLLKELQNLNEYSRMLKDAFKDFEMTFSEVQSFND</sequence>
<evidence type="ECO:0000313" key="2">
    <source>
        <dbReference type="Proteomes" id="UP000616769"/>
    </source>
</evidence>
<evidence type="ECO:0000313" key="1">
    <source>
        <dbReference type="EMBL" id="KPM07746.1"/>
    </source>
</evidence>
<accession>A0A132A9S5</accession>
<dbReference type="Proteomes" id="UP000616769">
    <property type="component" value="Unassembled WGS sequence"/>
</dbReference>
<protein>
    <submittedName>
        <fullName evidence="1">Uncharacterized protein</fullName>
    </submittedName>
</protein>
<reference evidence="1 2" key="1">
    <citation type="journal article" date="2015" name="Parasit. Vectors">
        <title>Draft genome of the scabies mite.</title>
        <authorList>
            <person name="Rider S.D.Jr."/>
            <person name="Morgan M.S."/>
            <person name="Arlian L.G."/>
        </authorList>
    </citation>
    <scope>NUCLEOTIDE SEQUENCE [LARGE SCALE GENOMIC DNA]</scope>
    <source>
        <strain evidence="1">Arlian Lab</strain>
    </source>
</reference>
<dbReference type="EMBL" id="JXLN01011853">
    <property type="protein sequence ID" value="KPM07746.1"/>
    <property type="molecule type" value="Genomic_DNA"/>
</dbReference>
<gene>
    <name evidence="1" type="ORF">QR98_0062460</name>
</gene>
<dbReference type="OrthoDB" id="10013850at2759"/>